<dbReference type="GeneID" id="86940286"/>
<evidence type="ECO:0000313" key="2">
    <source>
        <dbReference type="EMBL" id="EHO17655.1"/>
    </source>
</evidence>
<evidence type="ECO:0000256" key="1">
    <source>
        <dbReference type="SAM" id="SignalP"/>
    </source>
</evidence>
<evidence type="ECO:0008006" key="4">
    <source>
        <dbReference type="Google" id="ProtNLM"/>
    </source>
</evidence>
<evidence type="ECO:0000313" key="3">
    <source>
        <dbReference type="Proteomes" id="UP000018466"/>
    </source>
</evidence>
<protein>
    <recommendedName>
        <fullName evidence="4">DUF4352 domain-containing protein</fullName>
    </recommendedName>
</protein>
<keyword evidence="3" id="KW-1185">Reference proteome</keyword>
<sequence length="282" mass="31913">MKRYRSAAILLALALSVSACGQKAEKRAETAETIALEPFTAADREMYSIAVDGIQAEEDGAYAVLVTLKNKTADKTLKFSLEHASGDKLVLDSYLGAELAPGKTVKENIEFRKSPYYAFSDFRDIRLDFEVEDEADPLARRDQQDEVHIYPHGGNSGARFERQAKKHDKVIAEEETFKVVFLGGEFNDRKNYLMHFYLENNGEKEMRFAIDYPSLNGKMIANVMTVYLEPGERRFDTLRFSKSKIEENQITAVHDAEFSLKVTDGKNISSALLFDDTIRLKP</sequence>
<dbReference type="EMBL" id="AGEL01000004">
    <property type="protein sequence ID" value="EHO17655.1"/>
    <property type="molecule type" value="Genomic_DNA"/>
</dbReference>
<reference evidence="2 3" key="1">
    <citation type="submission" date="2011-10" db="EMBL/GenBank/DDBJ databases">
        <title>The Genome Sequence of Lachnospiraceae bacterium ACC2.</title>
        <authorList>
            <consortium name="The Broad Institute Genome Sequencing Platform"/>
            <person name="Earl A."/>
            <person name="Ward D."/>
            <person name="Feldgarden M."/>
            <person name="Gevers D."/>
            <person name="Sizova M."/>
            <person name="Hazen A."/>
            <person name="Epstein S."/>
            <person name="Young S.K."/>
            <person name="Zeng Q."/>
            <person name="Gargeya S."/>
            <person name="Fitzgerald M."/>
            <person name="Haas B."/>
            <person name="Abouelleil A."/>
            <person name="Alvarado L."/>
            <person name="Arachchi H.M."/>
            <person name="Berlin A."/>
            <person name="Brown A."/>
            <person name="Chapman S.B."/>
            <person name="Chen Z."/>
            <person name="Dunbar C."/>
            <person name="Freedman E."/>
            <person name="Gearin G."/>
            <person name="Goldberg J."/>
            <person name="Griggs A."/>
            <person name="Gujja S."/>
            <person name="Heiman D."/>
            <person name="Howarth C."/>
            <person name="Larson L."/>
            <person name="Lui A."/>
            <person name="MacDonald P.J.P."/>
            <person name="Montmayeur A."/>
            <person name="Murphy C."/>
            <person name="Neiman D."/>
            <person name="Pearson M."/>
            <person name="Priest M."/>
            <person name="Roberts A."/>
            <person name="Saif S."/>
            <person name="Shea T."/>
            <person name="Shenoy N."/>
            <person name="Sisk P."/>
            <person name="Stolte C."/>
            <person name="Sykes S."/>
            <person name="Wortman J."/>
            <person name="Nusbaum C."/>
            <person name="Birren B."/>
        </authorList>
    </citation>
    <scope>NUCLEOTIDE SEQUENCE [LARGE SCALE GENOMIC DNA]</scope>
    <source>
        <strain evidence="2 3">ACC2</strain>
    </source>
</reference>
<dbReference type="PROSITE" id="PS51257">
    <property type="entry name" value="PROKAR_LIPOPROTEIN"/>
    <property type="match status" value="1"/>
</dbReference>
<feature type="signal peptide" evidence="1">
    <location>
        <begin position="1"/>
        <end position="19"/>
    </location>
</feature>
<name>A0AA36Y670_9FIRM</name>
<comment type="caution">
    <text evidence="2">The sequence shown here is derived from an EMBL/GenBank/DDBJ whole genome shotgun (WGS) entry which is preliminary data.</text>
</comment>
<dbReference type="Proteomes" id="UP000018466">
    <property type="component" value="Unassembled WGS sequence"/>
</dbReference>
<feature type="chain" id="PRO_5041411179" description="DUF4352 domain-containing protein" evidence="1">
    <location>
        <begin position="20"/>
        <end position="282"/>
    </location>
</feature>
<gene>
    <name evidence="2" type="ORF">HMPREF9623_00509</name>
</gene>
<dbReference type="AlphaFoldDB" id="A0AA36Y670"/>
<accession>A0AA36Y670</accession>
<proteinExistence type="predicted"/>
<dbReference type="RefSeq" id="WP_009532342.1">
    <property type="nucleotide sequence ID" value="NZ_JH590861.1"/>
</dbReference>
<keyword evidence="1" id="KW-0732">Signal</keyword>
<organism evidence="2 3">
    <name type="scientific">Stomatobaculum longum</name>
    <dbReference type="NCBI Taxonomy" id="796942"/>
    <lineage>
        <taxon>Bacteria</taxon>
        <taxon>Bacillati</taxon>
        <taxon>Bacillota</taxon>
        <taxon>Clostridia</taxon>
        <taxon>Lachnospirales</taxon>
        <taxon>Lachnospiraceae</taxon>
        <taxon>Stomatobaculum</taxon>
    </lineage>
</organism>